<gene>
    <name evidence="6" type="ORF">B0T25DRAFT_598265</name>
</gene>
<sequence>MQAKDGNYLILLLGLRYGVADCLEFIGSQVVQLYYAKGNYFSYNARAPGVSPFIYPAPEPGHGGLGTHLTLDLAGRMRFGPDVEWCEEPDDLDVNPAKLPDAIREIRKNSAMVQGQGFPDFVVHREEGIPAWVNLLGIESPGLTSSLAIAEMVESLLYK</sequence>
<keyword evidence="3" id="KW-0274">FAD</keyword>
<feature type="chain" id="PRO_5042491031" evidence="5">
    <location>
        <begin position="23"/>
        <end position="159"/>
    </location>
</feature>
<dbReference type="PANTHER" id="PTHR43104">
    <property type="entry name" value="L-2-HYDROXYGLUTARATE DEHYDROGENASE, MITOCHONDRIAL"/>
    <property type="match status" value="1"/>
</dbReference>
<dbReference type="InterPro" id="IPR036188">
    <property type="entry name" value="FAD/NAD-bd_sf"/>
</dbReference>
<evidence type="ECO:0000313" key="7">
    <source>
        <dbReference type="Proteomes" id="UP001275084"/>
    </source>
</evidence>
<dbReference type="Gene3D" id="3.30.9.10">
    <property type="entry name" value="D-Amino Acid Oxidase, subunit A, domain 2"/>
    <property type="match status" value="1"/>
</dbReference>
<keyword evidence="7" id="KW-1185">Reference proteome</keyword>
<evidence type="ECO:0000256" key="1">
    <source>
        <dbReference type="ARBA" id="ARBA00001974"/>
    </source>
</evidence>
<dbReference type="Proteomes" id="UP001275084">
    <property type="component" value="Unassembled WGS sequence"/>
</dbReference>
<evidence type="ECO:0000256" key="3">
    <source>
        <dbReference type="ARBA" id="ARBA00022827"/>
    </source>
</evidence>
<dbReference type="GO" id="GO:0047545">
    <property type="term" value="F:(S)-2-hydroxyglutarate dehydrogenase activity"/>
    <property type="evidence" value="ECO:0007669"/>
    <property type="project" value="TreeGrafter"/>
</dbReference>
<evidence type="ECO:0000256" key="2">
    <source>
        <dbReference type="ARBA" id="ARBA00022630"/>
    </source>
</evidence>
<evidence type="ECO:0000256" key="5">
    <source>
        <dbReference type="SAM" id="SignalP"/>
    </source>
</evidence>
<reference evidence="6" key="1">
    <citation type="journal article" date="2023" name="Mol. Phylogenet. Evol.">
        <title>Genome-scale phylogeny and comparative genomics of the fungal order Sordariales.</title>
        <authorList>
            <person name="Hensen N."/>
            <person name="Bonometti L."/>
            <person name="Westerberg I."/>
            <person name="Brannstrom I.O."/>
            <person name="Guillou S."/>
            <person name="Cros-Aarteil S."/>
            <person name="Calhoun S."/>
            <person name="Haridas S."/>
            <person name="Kuo A."/>
            <person name="Mondo S."/>
            <person name="Pangilinan J."/>
            <person name="Riley R."/>
            <person name="LaButti K."/>
            <person name="Andreopoulos B."/>
            <person name="Lipzen A."/>
            <person name="Chen C."/>
            <person name="Yan M."/>
            <person name="Daum C."/>
            <person name="Ng V."/>
            <person name="Clum A."/>
            <person name="Steindorff A."/>
            <person name="Ohm R.A."/>
            <person name="Martin F."/>
            <person name="Silar P."/>
            <person name="Natvig D.O."/>
            <person name="Lalanne C."/>
            <person name="Gautier V."/>
            <person name="Ament-Velasquez S.L."/>
            <person name="Kruys A."/>
            <person name="Hutchinson M.I."/>
            <person name="Powell A.J."/>
            <person name="Barry K."/>
            <person name="Miller A.N."/>
            <person name="Grigoriev I.V."/>
            <person name="Debuchy R."/>
            <person name="Gladieux P."/>
            <person name="Hiltunen Thoren M."/>
            <person name="Johannesson H."/>
        </authorList>
    </citation>
    <scope>NUCLEOTIDE SEQUENCE</scope>
    <source>
        <strain evidence="6">CBS 955.72</strain>
    </source>
</reference>
<dbReference type="PANTHER" id="PTHR43104:SF4">
    <property type="entry name" value="L-2-HYDROXYGLUTARATE DEHYDROGENASE, MITOCHONDRIAL"/>
    <property type="match status" value="1"/>
</dbReference>
<comment type="caution">
    <text evidence="6">The sequence shown here is derived from an EMBL/GenBank/DDBJ whole genome shotgun (WGS) entry which is preliminary data.</text>
</comment>
<feature type="signal peptide" evidence="5">
    <location>
        <begin position="1"/>
        <end position="22"/>
    </location>
</feature>
<evidence type="ECO:0000313" key="6">
    <source>
        <dbReference type="EMBL" id="KAK3364310.1"/>
    </source>
</evidence>
<keyword evidence="2" id="KW-0285">Flavoprotein</keyword>
<keyword evidence="5" id="KW-0732">Signal</keyword>
<dbReference type="EMBL" id="JAUIQD010000001">
    <property type="protein sequence ID" value="KAK3364310.1"/>
    <property type="molecule type" value="Genomic_DNA"/>
</dbReference>
<dbReference type="AlphaFoldDB" id="A0AAJ0HWQ7"/>
<name>A0AAJ0HWQ7_9PEZI</name>
<accession>A0AAJ0HWQ7</accession>
<proteinExistence type="predicted"/>
<protein>
    <submittedName>
        <fullName evidence="6">NAD dehydrogenase</fullName>
    </submittedName>
</protein>
<dbReference type="Gene3D" id="3.50.50.60">
    <property type="entry name" value="FAD/NAD(P)-binding domain"/>
    <property type="match status" value="1"/>
</dbReference>
<reference evidence="6" key="2">
    <citation type="submission" date="2023-06" db="EMBL/GenBank/DDBJ databases">
        <authorList>
            <consortium name="Lawrence Berkeley National Laboratory"/>
            <person name="Haridas S."/>
            <person name="Hensen N."/>
            <person name="Bonometti L."/>
            <person name="Westerberg I."/>
            <person name="Brannstrom I.O."/>
            <person name="Guillou S."/>
            <person name="Cros-Aarteil S."/>
            <person name="Calhoun S."/>
            <person name="Kuo A."/>
            <person name="Mondo S."/>
            <person name="Pangilinan J."/>
            <person name="Riley R."/>
            <person name="Labutti K."/>
            <person name="Andreopoulos B."/>
            <person name="Lipzen A."/>
            <person name="Chen C."/>
            <person name="Yanf M."/>
            <person name="Daum C."/>
            <person name="Ng V."/>
            <person name="Clum A."/>
            <person name="Steindorff A."/>
            <person name="Ohm R."/>
            <person name="Martin F."/>
            <person name="Silar P."/>
            <person name="Natvig D."/>
            <person name="Lalanne C."/>
            <person name="Gautier V."/>
            <person name="Ament-Velasquez S.L."/>
            <person name="Kruys A."/>
            <person name="Hutchinson M.I."/>
            <person name="Powell A.J."/>
            <person name="Barry K."/>
            <person name="Miller A.N."/>
            <person name="Grigoriev I.V."/>
            <person name="Debuchy R."/>
            <person name="Gladieux P."/>
            <person name="Thoren M.H."/>
            <person name="Johannesson H."/>
        </authorList>
    </citation>
    <scope>NUCLEOTIDE SEQUENCE</scope>
    <source>
        <strain evidence="6">CBS 955.72</strain>
    </source>
</reference>
<evidence type="ECO:0000256" key="4">
    <source>
        <dbReference type="ARBA" id="ARBA00023002"/>
    </source>
</evidence>
<organism evidence="6 7">
    <name type="scientific">Lasiosphaeria hispida</name>
    <dbReference type="NCBI Taxonomy" id="260671"/>
    <lineage>
        <taxon>Eukaryota</taxon>
        <taxon>Fungi</taxon>
        <taxon>Dikarya</taxon>
        <taxon>Ascomycota</taxon>
        <taxon>Pezizomycotina</taxon>
        <taxon>Sordariomycetes</taxon>
        <taxon>Sordariomycetidae</taxon>
        <taxon>Sordariales</taxon>
        <taxon>Lasiosphaeriaceae</taxon>
        <taxon>Lasiosphaeria</taxon>
    </lineage>
</organism>
<comment type="cofactor">
    <cofactor evidence="1">
        <name>FAD</name>
        <dbReference type="ChEBI" id="CHEBI:57692"/>
    </cofactor>
</comment>
<keyword evidence="4" id="KW-0560">Oxidoreductase</keyword>